<dbReference type="EMBL" id="CP003350">
    <property type="protein sequence ID" value="AFC85404.1"/>
    <property type="molecule type" value="Genomic_DNA"/>
</dbReference>
<dbReference type="Pfam" id="PF02699">
    <property type="entry name" value="YajC"/>
    <property type="match status" value="1"/>
</dbReference>
<keyword evidence="5" id="KW-1003">Cell membrane</keyword>
<dbReference type="KEGG" id="fau:Fraau_0935"/>
<evidence type="ECO:0000256" key="9">
    <source>
        <dbReference type="ARBA" id="ARBA00023010"/>
    </source>
</evidence>
<evidence type="ECO:0000256" key="2">
    <source>
        <dbReference type="ARBA" id="ARBA00006742"/>
    </source>
</evidence>
<dbReference type="SMART" id="SM01323">
    <property type="entry name" value="YajC"/>
    <property type="match status" value="1"/>
</dbReference>
<dbReference type="OrthoDB" id="9811406at2"/>
<keyword evidence="6 11" id="KW-0812">Transmembrane</keyword>
<dbReference type="PRINTS" id="PR01853">
    <property type="entry name" value="YAJCTRNLCASE"/>
</dbReference>
<evidence type="ECO:0000256" key="11">
    <source>
        <dbReference type="SAM" id="Phobius"/>
    </source>
</evidence>
<keyword evidence="10 11" id="KW-0472">Membrane</keyword>
<dbReference type="STRING" id="767434.Fraau_0935"/>
<evidence type="ECO:0000313" key="12">
    <source>
        <dbReference type="EMBL" id="AFC85404.1"/>
    </source>
</evidence>
<dbReference type="Proteomes" id="UP000005234">
    <property type="component" value="Chromosome"/>
</dbReference>
<evidence type="ECO:0000256" key="6">
    <source>
        <dbReference type="ARBA" id="ARBA00022692"/>
    </source>
</evidence>
<dbReference type="GO" id="GO:0005886">
    <property type="term" value="C:plasma membrane"/>
    <property type="evidence" value="ECO:0007669"/>
    <property type="project" value="UniProtKB-SubCell"/>
</dbReference>
<evidence type="ECO:0000256" key="5">
    <source>
        <dbReference type="ARBA" id="ARBA00022475"/>
    </source>
</evidence>
<dbReference type="PANTHER" id="PTHR33909:SF1">
    <property type="entry name" value="SEC TRANSLOCON ACCESSORY COMPLEX SUBUNIT YAJC"/>
    <property type="match status" value="1"/>
</dbReference>
<feature type="transmembrane region" description="Helical" evidence="11">
    <location>
        <begin position="20"/>
        <end position="38"/>
    </location>
</feature>
<evidence type="ECO:0000256" key="3">
    <source>
        <dbReference type="ARBA" id="ARBA00014962"/>
    </source>
</evidence>
<keyword evidence="4" id="KW-0813">Transport</keyword>
<dbReference type="eggNOG" id="COG1862">
    <property type="taxonomic scope" value="Bacteria"/>
</dbReference>
<dbReference type="HOGENOM" id="CLU_116157_2_1_6"/>
<gene>
    <name evidence="12" type="ordered locus">Fraau_0935</name>
</gene>
<proteinExistence type="inferred from homology"/>
<dbReference type="NCBIfam" id="TIGR00739">
    <property type="entry name" value="yajC"/>
    <property type="match status" value="1"/>
</dbReference>
<dbReference type="RefSeq" id="WP_014402410.1">
    <property type="nucleotide sequence ID" value="NC_017033.1"/>
</dbReference>
<keyword evidence="9" id="KW-0811">Translocation</keyword>
<keyword evidence="8 11" id="KW-1133">Transmembrane helix</keyword>
<reference evidence="12" key="1">
    <citation type="submission" date="2012-02" db="EMBL/GenBank/DDBJ databases">
        <title>The complete genome of Frateuria aurantia DSM 6220.</title>
        <authorList>
            <consortium name="US DOE Joint Genome Institute (JGI-PGF)"/>
            <person name="Lucas S."/>
            <person name="Copeland A."/>
            <person name="Lapidus A."/>
            <person name="Glavina del Rio T."/>
            <person name="Dalin E."/>
            <person name="Tice H."/>
            <person name="Bruce D."/>
            <person name="Goodwin L."/>
            <person name="Pitluck S."/>
            <person name="Peters L."/>
            <person name="Ovchinnikova G."/>
            <person name="Teshima H."/>
            <person name="Kyrpides N."/>
            <person name="Mavromatis K."/>
            <person name="Ivanova N."/>
            <person name="Brettin T."/>
            <person name="Detter J.C."/>
            <person name="Han C."/>
            <person name="Larimer F."/>
            <person name="Land M."/>
            <person name="Hauser L."/>
            <person name="Markowitz V."/>
            <person name="Cheng J.-F."/>
            <person name="Hugenholtz P."/>
            <person name="Woyke T."/>
            <person name="Wu D."/>
            <person name="Brambilla E."/>
            <person name="Klenk H.-P."/>
            <person name="Eisen J.A."/>
        </authorList>
    </citation>
    <scope>NUCLEOTIDE SEQUENCE</scope>
    <source>
        <strain evidence="12">DSM 6220</strain>
    </source>
</reference>
<evidence type="ECO:0000256" key="4">
    <source>
        <dbReference type="ARBA" id="ARBA00022448"/>
    </source>
</evidence>
<dbReference type="AlphaFoldDB" id="H8L1P4"/>
<evidence type="ECO:0000313" key="13">
    <source>
        <dbReference type="Proteomes" id="UP000005234"/>
    </source>
</evidence>
<evidence type="ECO:0000256" key="1">
    <source>
        <dbReference type="ARBA" id="ARBA00004162"/>
    </source>
</evidence>
<dbReference type="GO" id="GO:0015031">
    <property type="term" value="P:protein transport"/>
    <property type="evidence" value="ECO:0007669"/>
    <property type="project" value="UniProtKB-KW"/>
</dbReference>
<dbReference type="PANTHER" id="PTHR33909">
    <property type="entry name" value="SEC TRANSLOCON ACCESSORY COMPLEX SUBUNIT YAJC"/>
    <property type="match status" value="1"/>
</dbReference>
<name>H8L1P4_FRAAD</name>
<keyword evidence="7" id="KW-0653">Protein transport</keyword>
<evidence type="ECO:0000256" key="10">
    <source>
        <dbReference type="ARBA" id="ARBA00023136"/>
    </source>
</evidence>
<comment type="similarity">
    <text evidence="2">Belongs to the YajC family.</text>
</comment>
<comment type="subcellular location">
    <subcellularLocation>
        <location evidence="1">Cell membrane</location>
        <topology evidence="1">Single-pass membrane protein</topology>
    </subcellularLocation>
</comment>
<protein>
    <recommendedName>
        <fullName evidence="3">Sec translocon accessory complex subunit YajC</fullName>
    </recommendedName>
</protein>
<accession>H8L1P4</accession>
<keyword evidence="13" id="KW-1185">Reference proteome</keyword>
<evidence type="ECO:0000256" key="8">
    <source>
        <dbReference type="ARBA" id="ARBA00022989"/>
    </source>
</evidence>
<sequence length="109" mass="11649">MIASMPFVLAQAAAPQGPNSLLTFAPLLVLFVVFYFVMIRPQMKKQKETRAMLSALARGDEVVTSGGVAGKIEEVGDSFTTLEIAPSVKIRVQKGAISQVLPKGTLKNS</sequence>
<organism evidence="12 13">
    <name type="scientific">Frateuria aurantia (strain ATCC 33424 / DSM 6220 / KCTC 2777 / LMG 1558 / NBRC 3245 / NCIMB 13370)</name>
    <name type="common">Acetobacter aurantius</name>
    <dbReference type="NCBI Taxonomy" id="767434"/>
    <lineage>
        <taxon>Bacteria</taxon>
        <taxon>Pseudomonadati</taxon>
        <taxon>Pseudomonadota</taxon>
        <taxon>Gammaproteobacteria</taxon>
        <taxon>Lysobacterales</taxon>
        <taxon>Rhodanobacteraceae</taxon>
        <taxon>Frateuria</taxon>
    </lineage>
</organism>
<evidence type="ECO:0000256" key="7">
    <source>
        <dbReference type="ARBA" id="ARBA00022927"/>
    </source>
</evidence>
<dbReference type="InterPro" id="IPR003849">
    <property type="entry name" value="Preprotein_translocase_YajC"/>
</dbReference>